<dbReference type="Proteomes" id="UP000284465">
    <property type="component" value="Unassembled WGS sequence"/>
</dbReference>
<dbReference type="RefSeq" id="WP_118592178.1">
    <property type="nucleotide sequence ID" value="NZ_QSFP01000022.1"/>
</dbReference>
<sequence>MEENFVKLIKRISEDYEDNKYMNYIKYIQFPRYKNLTDGSRIEFNFPLTMLVGKNGTGKSSVLQAIYGCPQNKSTGDYWFSTDVDPIEDGKNKYFYGYQKNSETGIKEVIKKRQNSAKSPDYWETDALDVKVGMKPDYNLDKETRNNPVEKNVVYFDFRGELSAFDKYFHFYKTKTDHKVRMFEQKNKESKEYVKKQSKLLNRALKGEKVAYFNHPENILHDDLEVIDMKNGREKIEAINFILGKEYIEIRRIYHRIYQSWGNSVLLQTKNGLQYSEANAGSGENAIINMVCAIMDAKRDSLILLDEPEVSLHPSAQIKLKIFLLNMTMKKHHQIIISTHSMMLIEEMPPKAIKLFEVNADGTTDIVNDVYYQEAFYNIKEKIDRKNLILCEDVSAQIFIQKILVALKKEDFFSVEYRHGGADTLVTKHLPILALDEMYDNVFIILDGDKRPDKLVKYSQISAGEIEDVESLEKYIRGLTSSNSTINALVDGGKNGAVDSQKKEVYQKYLKYAETHLYYLPGNCIPEAIVLQYEGIDEIYGNTIIKPVGNFNAKQSVEKICQAIFSENACMEPTMVMLTKMWIEAGSGKAKYYNEMCDMLKAIYNYCNGG</sequence>
<accession>A0A3R6DDC5</accession>
<dbReference type="Gene3D" id="3.40.50.300">
    <property type="entry name" value="P-loop containing nucleotide triphosphate hydrolases"/>
    <property type="match status" value="1"/>
</dbReference>
<reference evidence="2 3" key="1">
    <citation type="submission" date="2018-08" db="EMBL/GenBank/DDBJ databases">
        <title>A genome reference for cultivated species of the human gut microbiota.</title>
        <authorList>
            <person name="Zou Y."/>
            <person name="Xue W."/>
            <person name="Luo G."/>
        </authorList>
    </citation>
    <scope>NUCLEOTIDE SEQUENCE [LARGE SCALE GENOMIC DNA]</scope>
    <source>
        <strain evidence="2 3">AM43-11</strain>
    </source>
</reference>
<dbReference type="SUPFAM" id="SSF52540">
    <property type="entry name" value="P-loop containing nucleoside triphosphate hydrolases"/>
    <property type="match status" value="1"/>
</dbReference>
<gene>
    <name evidence="2" type="ORF">DW927_15580</name>
</gene>
<dbReference type="AlphaFoldDB" id="A0A3R6DDC5"/>
<protein>
    <recommendedName>
        <fullName evidence="1">ATPase AAA-type core domain-containing protein</fullName>
    </recommendedName>
</protein>
<organism evidence="2 3">
    <name type="scientific">Roseburia intestinalis</name>
    <dbReference type="NCBI Taxonomy" id="166486"/>
    <lineage>
        <taxon>Bacteria</taxon>
        <taxon>Bacillati</taxon>
        <taxon>Bacillota</taxon>
        <taxon>Clostridia</taxon>
        <taxon>Lachnospirales</taxon>
        <taxon>Lachnospiraceae</taxon>
        <taxon>Roseburia</taxon>
    </lineage>
</organism>
<dbReference type="PANTHER" id="PTHR43581">
    <property type="entry name" value="ATP/GTP PHOSPHATASE"/>
    <property type="match status" value="1"/>
</dbReference>
<evidence type="ECO:0000313" key="3">
    <source>
        <dbReference type="Proteomes" id="UP000284465"/>
    </source>
</evidence>
<dbReference type="InterPro" id="IPR003959">
    <property type="entry name" value="ATPase_AAA_core"/>
</dbReference>
<comment type="caution">
    <text evidence="2">The sequence shown here is derived from an EMBL/GenBank/DDBJ whole genome shotgun (WGS) entry which is preliminary data.</text>
</comment>
<evidence type="ECO:0000313" key="2">
    <source>
        <dbReference type="EMBL" id="RHA65137.1"/>
    </source>
</evidence>
<dbReference type="PANTHER" id="PTHR43581:SF4">
    <property type="entry name" value="ATP_GTP PHOSPHATASE"/>
    <property type="match status" value="1"/>
</dbReference>
<proteinExistence type="predicted"/>
<evidence type="ECO:0000259" key="1">
    <source>
        <dbReference type="Pfam" id="PF13304"/>
    </source>
</evidence>
<name>A0A3R6DDC5_9FIRM</name>
<dbReference type="InterPro" id="IPR051396">
    <property type="entry name" value="Bact_Antivir_Def_Nuclease"/>
</dbReference>
<dbReference type="CDD" id="cd00267">
    <property type="entry name" value="ABC_ATPase"/>
    <property type="match status" value="1"/>
</dbReference>
<feature type="domain" description="ATPase AAA-type core" evidence="1">
    <location>
        <begin position="48"/>
        <end position="345"/>
    </location>
</feature>
<dbReference type="Pfam" id="PF13304">
    <property type="entry name" value="AAA_21"/>
    <property type="match status" value="1"/>
</dbReference>
<dbReference type="InterPro" id="IPR027417">
    <property type="entry name" value="P-loop_NTPase"/>
</dbReference>
<dbReference type="EMBL" id="QSFP01000022">
    <property type="protein sequence ID" value="RHA65137.1"/>
    <property type="molecule type" value="Genomic_DNA"/>
</dbReference>